<evidence type="ECO:0000313" key="1">
    <source>
        <dbReference type="EMBL" id="KAI3357118.1"/>
    </source>
</evidence>
<organism evidence="1 2">
    <name type="scientific">Scortum barcoo</name>
    <name type="common">barcoo grunter</name>
    <dbReference type="NCBI Taxonomy" id="214431"/>
    <lineage>
        <taxon>Eukaryota</taxon>
        <taxon>Metazoa</taxon>
        <taxon>Chordata</taxon>
        <taxon>Craniata</taxon>
        <taxon>Vertebrata</taxon>
        <taxon>Euteleostomi</taxon>
        <taxon>Actinopterygii</taxon>
        <taxon>Neopterygii</taxon>
        <taxon>Teleostei</taxon>
        <taxon>Neoteleostei</taxon>
        <taxon>Acanthomorphata</taxon>
        <taxon>Eupercaria</taxon>
        <taxon>Centrarchiformes</taxon>
        <taxon>Terapontoidei</taxon>
        <taxon>Terapontidae</taxon>
        <taxon>Scortum</taxon>
    </lineage>
</organism>
<sequence length="4197" mass="465717">MTTLTRQDLNFGQVVSDILCEFLEVAIHLILYVREVYPSGIFQKRKKYNVPVQMSCHPELNQYIQDTLHCVKPLIEKNDAEKVVVVIMDKEHHPVERFVFEISQPPLLSISSDTLLSHVEQLLRAFILKISVCDAVLNNNPPGVQQTVDYKRVLLNKENLFPFHAVSNGTTRKRNVTRSEKENNFFTQERVFIYSASSHQRCCYTQHGEGSSHQDAALCGGESPENVGPRSAERNECDCCLSQMIWNHEQSLKHGLSEKQDGIIKNVVGLIRWADISLKPDLSSCSTMLSFITSLLPTSYFLPGWLTLDTNPVDSLLQGLIGAYGISVLCSLVRVHLFLEESWSDRNDKDTSSQRTSSHQRKTKTGFTGMLQFFFVTGMLAVVGSRVASLVVLEFCLRAISGWVTAGLESRKFLQHLLVQSQFSLGCALTCSLHFLHEGASQSWLCLLLAAALSWFVARQATLLQHHVMALYKLHSSQRYCGICISLLTSGRCMLPMLCRTMIITFSVAVVAGISIINQHFLSATEALRFWTPLTICYTLLVVYMQEEQHRLPGSQAVLNAVVVRLGGLMVLMLTVGRWADVLHILMCFLGEAGCLIPTMDLLDVTSSQVSESPWKQHTGPKALSVHRDPENWGRISMGAGAHSMVRETRHLWVGNLPENVREEKIIEHFKRYGRVESVKVLPKRGSEGGVAAFVDFVDIKSAQKAHNAINKMGDRDLRTDYNEPGTIPSAARGLDDNLSLGSRGRDVSGFTRAAGGTVYGPPTSLHSRDGRYERRLDGTAESRDRAYDHNAYGHHERPGSSFERQRHYETDYYRDARERTLSTAGSGSGTSSGSGTTVSSGVGGTIVSAVAGNTGAGGSAGATTGGSGGSTSSGVGFYRSHSRSPCRFETPEPRYESRAREPFTLASVVHRDLYREDRGRRGERSYRHSRSRSPHSTHSRNPSPQRLASQATRPPRSHSGSGSRSRSSSSDSVSSTSSSTSGSDSSSSSSDDSPARSVQSAAVPAPSALPLSSLDKDEPRKSFGIKVQNLPVRSTDTSLKDGLFHEFKKHGKVTSVQIHGASEERYGLVFFRQQEDQEKALGASKGKLFFGMQIDVTAWNGPETESENEFRPLDERIDEFHPKATRTLFIGNLEKTTTYHDLLNIFQRFGEIVDIDIKKVNGAPQYAFLQYCDIASVCKAIKKMDGEYLGNNRLKLGFGKSMPTTCVWLDGLASNTTEQFLTRHFCRYGHVVKVVFDRMKGMALILYNNIEYAQAAVKDTKGWKIGGSKIKVDFANQESQMAFYRSMQASGQDIRDFYDILTERRDDRRTQYEFQAERQYYENVRTTGTYTEDPRRKYPARSREFYTEWDPYQGDYYDPQYFEDPREYREYRADPYEQDIRKYSYLQRERERERERFETDRGRDHGRRTIERSQSPSHIASRRPASPTASPSLSERIPSDSDRRICCRSSERSGSCSSISPPRFEKLEKARTERYNKTDKLEKDRVFEVERGNLVEKEKRTGRKDRGDKDKSEKQRLKKLKVASPIIQPCETEPELERDVSPESVLRSKNSKIPKEGSSKGRLDLLPCVVQLTRVKEKEGKLIGHSVQEKQTPRGGSDSPRLASPSADQRSPPFRSESSKSDTSKHGKAPRDKNMHSLVEVMDKDAKMKSKKHGKSEMGFDSGISVDIDRLAARKRRFEESGKTDRQKRTSEEDLVRPGLHKLWNNAKETDLDKNLLMKGMHKKEHHKDKCIRMVSVNSPKDGRDCESNSIGLSLERQSRLGEVPEDSTDQSDSPYHKMDLEGSKSENRSNFTKMSDDGRLDLDELKEQQKQVLSETEQGRGKCRDSDGEEHSAQIDQNNICTKQTEQSRWLRQKLGDPDKLVKFENPPSNETRDFEKDYISHDVGKTIQDMASDDFSSSKRKKLESFDFEIVTAKRERNFANSQKSNEDIYQNITSSIGHGHFPVNEEDESAHISVSVINKERKSPTTDDKFSHAETLKNSLGLTTTHFQSSDTELPKLKTNLLGCDEELMQRWERRIKSDSLRMEMTFPSDIAKRESIRKDLEPGEVQSDSDDDGENKHVSPKSNSSLSYILRERDERMSDLKLSGSLEKNKFYSFALDKTITPDTKALLERAKTLYSSREDNWSFLPSRFPTSHSCSDKDKVELAPRPIPSWYMKKKKIRTDSDEKLHDKKEELKPQDQERQDLFASRFLHSSIFEQDSKRLQHLERKDQELETGVGRPFAKQGATEAQPESGIGDIPQEPIVLFHSRFLELQQQKDKDHPPPDTENDSIVVEIRRDDVQNFDTVSDNLRNLKESETVLKLDDKSASPPLTLSVSPFVPSPKELSSPEKKELLSPSSDQLVSVKEEKVEPVLEVSPSPHSLPMEDLKPGAPKLTITPPLILPEPENEMKTKVELIEPKMKIGDRLAVEHNPLAEDKPLTPGGSLSGFERETAEFTYSDYPKTEEKSEIIKTEPKIENEETKHLEESQKNETDSEVCMPELEAEIKPLPNRRQTKSKRAKPLSVLRTSQPSQVVAAEKPATRKSERIDREKLKRASSPRGEKASFESKSTSKSPVHASDSEQNLESSLIHGRTRRRNVRSVYATLHEDDQTGKDVVETSRSMRKRGADKESIQQDVQIPSTNARRGRPPKRGVKRGEDVSPVKGDQQKIVEEETEAKEISTTVEVAKASEGWRSPRTQKVQQTQLTSSVPVNKKGGKIDKQSGSTTVLAEQDDLASHDESELKPKADSELFGKLSEKEENASSPLHRKEKDTKDLGGKKSSDEDIEKVDTSCSERRQQPEKSVKVKTPRLKRNIKQITEDKSHSLKNLEIRVSVDDVKGLLRSEDDEPESFEVPIITKTKPVVQENDEAKIIGFPKESKEPAAQEDTLSEPELPADPAAALLARQMELEQAVENIAKLTVEQPPRPYKEPPAGQPTILPPVVVEPEGEVEEEKRANPASETELAAAIDSITAEETCADADSFTAPPTYTALIPTPESLISPSSNEIMEPETHMVINSILAADSDDGPLTPSPKGQMAQSKAAEHTPLLETPKKTGKVRAKTPKKSRSRKGAAHKKGDTAEELSQPEPSPVKLPESIPEDPETINSKAVTVTAGATAAASVVTAVATCRRDVTSAITVDTPKEAEQPEVEQPVPKESAFHSGASNISSCKKHPQTAEPSTPMLAPAPARPPPVSQFPLLRPAKMPLSPDWPPRTEESRIYVAPSCHVTVVTPSAPASTALGTPSANPPMPPDTKASDIDPSSSTLRKILMEPKYVSASNSNSIPTTMVTSVLSDSSRMSENENPSDTFGSRQLHPEERPPLPPQPIHHKPFPLTESQQNCGEKTQHTIISPATSVISRIPMPYDTEETPRISLSNRSIGLSVPKQKFRSNSNENNRYHGMDIAEDGTRGRSVVETTPYSTGSSPGLRVITSEGVVVLSYSGQKTEGTHRMRAKISQIPQASAGDIEFQQSVSKSSIKQDPLTTSSQSPNPKVAPTPTAYGHTGVLLTGQSYNSQPVISSTKHESLGCDKSEAPYHTASQGGVVKMFQQPVSSPQVLMYNQAVIQQQHGKRGLGQTEPLAKKMDIGKAVQQSNLSPVMSPHHPSLSGTRMSPSPGIPTDRSALHLKQEPQSPRTAVQSPSPFVKACPSSSSPRGTSVVLGHGMPPMSTYHSGMHHPHSEQSSVIIQPHSVTQSMAHEARMNTPPMSGINYGRRGDSLSSPHPGPPQRSNTPQPNIIRDMVLQSHSSPQGSVSGGGGGGSSVSEEDPRQFNQALSRPSVPQLQSDVMMIHSDHRGLHPSLRMDQYRDMHQRILMHQQLGEQAVVEARPSRTSETVTTSSSNPSGPSKSPIVGKIIEPSTKESLKPLEGKLIHPPSNESRIRGVHASSPVMVSPHPHGVQLIHPGGAGSFPVYRDIRGFPSQFTGHPSSGHNLANQGITPSQVSSESELVHRGKMSQSHGGGSDSKPESSHLRHSTSTELSHISRISGDTVSPSYQSPMTSPMGLTHKSDLSLQKGPPAFLPTPPAATPPSSSLQPRPDAKLEHSGHRSIDMVQLLTKYPIVWQGLLALKNDQAAVQLHFVSGNTILAQRSLPPPEGGPLLRIVQRMRLEVSQLDSVARRMTVENDYCLLLALPCGRDQEDVLGQTQALKSGFITYLQAKQAAGIINVPNPGSNQPAYVVQIFPPCEFSESHLSRLAPDLLNSISSISPHLMIVIASV</sequence>
<accession>A0ACB8VPC9</accession>
<name>A0ACB8VPC9_9TELE</name>
<dbReference type="EMBL" id="CM041549">
    <property type="protein sequence ID" value="KAI3357118.1"/>
    <property type="molecule type" value="Genomic_DNA"/>
</dbReference>
<dbReference type="Proteomes" id="UP000831701">
    <property type="component" value="Chromosome 19"/>
</dbReference>
<comment type="caution">
    <text evidence="1">The sequence shown here is derived from an EMBL/GenBank/DDBJ whole genome shotgun (WGS) entry which is preliminary data.</text>
</comment>
<protein>
    <submittedName>
        <fullName evidence="1">Uncharacterized protein</fullName>
    </submittedName>
</protein>
<evidence type="ECO:0000313" key="2">
    <source>
        <dbReference type="Proteomes" id="UP000831701"/>
    </source>
</evidence>
<keyword evidence="2" id="KW-1185">Reference proteome</keyword>
<reference evidence="1" key="1">
    <citation type="submission" date="2022-04" db="EMBL/GenBank/DDBJ databases">
        <title>Jade perch genome.</title>
        <authorList>
            <person name="Chao B."/>
        </authorList>
    </citation>
    <scope>NUCLEOTIDE SEQUENCE</scope>
    <source>
        <strain evidence="1">CB-2022</strain>
    </source>
</reference>
<proteinExistence type="predicted"/>
<gene>
    <name evidence="1" type="ORF">L3Q82_015588</name>
</gene>